<dbReference type="Pfam" id="PF08019">
    <property type="entry name" value="EptA_B_N"/>
    <property type="match status" value="1"/>
</dbReference>
<sequence>MKSLIYKQPWHPTTLLLVLAVWLTTAGNLPLWLTVWQLPETQGFKALTTLGSLMLILLSMVSWLLLFFVWPKWLKPAGIVFMAVVTSSSYFMLTYNVVIDASMIANVVHTDAREVRDLLSWRMLGALLLGVVLPGLWWWRQPVRAVRLKPLLLRQLGLFVLAWALMFMFVWASFQDLASLMRNHITLRYMANPFNSVYAVVRLSVGQASQAAKPLLPIGEDAKLLAVPASEKEAPLVVLVVGETVRAANFGLSGYARQTTPELNKLKAQGDLVYFSDVSSCGTSTQTSLPCMFSHLGKAGYESSDQPYEGLLDVLQRAGLAVLWIDNQSGCKGVCNRVAQHETQALKVPAYCQDGECFDEIMLQELPKQLSLLDPAKRAKGTVVVLHQMGSHGPAYYKRSPEAIKQFKPECKTSALQNCPVEQIVNGYDNSVLYADHFISKTIQWLQAQSRPTALMYLSDHGESLGEKGLYLHGMPYRMAPVEQKHVPMLAWLSKPMQQQRGWRMDCLQAQAGKSWSHDNLFHSMLDLNQVGTALAKPELNIFGACAAGR</sequence>
<dbReference type="InterPro" id="IPR058130">
    <property type="entry name" value="PEA_transf_C"/>
</dbReference>
<dbReference type="InterPro" id="IPR012549">
    <property type="entry name" value="EptA-like_N"/>
</dbReference>
<dbReference type="InterPro" id="IPR017850">
    <property type="entry name" value="Alkaline_phosphatase_core_sf"/>
</dbReference>
<feature type="transmembrane region" description="Helical" evidence="8">
    <location>
        <begin position="151"/>
        <end position="174"/>
    </location>
</feature>
<dbReference type="Gene3D" id="3.40.720.10">
    <property type="entry name" value="Alkaline Phosphatase, subunit A"/>
    <property type="match status" value="1"/>
</dbReference>
<evidence type="ECO:0000313" key="12">
    <source>
        <dbReference type="Proteomes" id="UP001431902"/>
    </source>
</evidence>
<dbReference type="GO" id="GO:0016740">
    <property type="term" value="F:transferase activity"/>
    <property type="evidence" value="ECO:0007669"/>
    <property type="project" value="UniProtKB-KW"/>
</dbReference>
<keyword evidence="3" id="KW-0997">Cell inner membrane</keyword>
<dbReference type="NCBIfam" id="NF028537">
    <property type="entry name" value="P_eth_NH2_trans"/>
    <property type="match status" value="1"/>
</dbReference>
<keyword evidence="5 8" id="KW-0812">Transmembrane</keyword>
<dbReference type="PANTHER" id="PTHR30443:SF0">
    <property type="entry name" value="PHOSPHOETHANOLAMINE TRANSFERASE EPTA"/>
    <property type="match status" value="1"/>
</dbReference>
<keyword evidence="6 8" id="KW-1133">Transmembrane helix</keyword>
<dbReference type="SUPFAM" id="SSF53649">
    <property type="entry name" value="Alkaline phosphatase-like"/>
    <property type="match status" value="1"/>
</dbReference>
<name>A0ABT6X419_9BURK</name>
<dbReference type="Proteomes" id="UP001431902">
    <property type="component" value="Unassembled WGS sequence"/>
</dbReference>
<accession>A0ABT6X419</accession>
<evidence type="ECO:0000256" key="8">
    <source>
        <dbReference type="SAM" id="Phobius"/>
    </source>
</evidence>
<reference evidence="11" key="1">
    <citation type="submission" date="2023-05" db="EMBL/GenBank/DDBJ databases">
        <title>Limnohabitans sp. strain HM2-2 Genome sequencing and assembly.</title>
        <authorList>
            <person name="Jung Y."/>
        </authorList>
    </citation>
    <scope>NUCLEOTIDE SEQUENCE</scope>
    <source>
        <strain evidence="11">HM2-2</strain>
    </source>
</reference>
<feature type="domain" description="Phosphoethanolamine transferase N-terminal" evidence="10">
    <location>
        <begin position="58"/>
        <end position="204"/>
    </location>
</feature>
<keyword evidence="7 8" id="KW-0472">Membrane</keyword>
<comment type="subcellular location">
    <subcellularLocation>
        <location evidence="1">Cell inner membrane</location>
        <topology evidence="1">Multi-pass membrane protein</topology>
    </subcellularLocation>
</comment>
<evidence type="ECO:0000256" key="4">
    <source>
        <dbReference type="ARBA" id="ARBA00022679"/>
    </source>
</evidence>
<evidence type="ECO:0000256" key="2">
    <source>
        <dbReference type="ARBA" id="ARBA00022475"/>
    </source>
</evidence>
<feature type="transmembrane region" description="Helical" evidence="8">
    <location>
        <begin position="50"/>
        <end position="70"/>
    </location>
</feature>
<keyword evidence="2" id="KW-1003">Cell membrane</keyword>
<evidence type="ECO:0000256" key="3">
    <source>
        <dbReference type="ARBA" id="ARBA00022519"/>
    </source>
</evidence>
<evidence type="ECO:0000256" key="6">
    <source>
        <dbReference type="ARBA" id="ARBA00022989"/>
    </source>
</evidence>
<evidence type="ECO:0000259" key="9">
    <source>
        <dbReference type="Pfam" id="PF00884"/>
    </source>
</evidence>
<evidence type="ECO:0000256" key="7">
    <source>
        <dbReference type="ARBA" id="ARBA00023136"/>
    </source>
</evidence>
<evidence type="ECO:0000313" key="11">
    <source>
        <dbReference type="EMBL" id="MDI9232865.1"/>
    </source>
</evidence>
<feature type="transmembrane region" description="Helical" evidence="8">
    <location>
        <begin position="77"/>
        <end position="99"/>
    </location>
</feature>
<evidence type="ECO:0000256" key="5">
    <source>
        <dbReference type="ARBA" id="ARBA00022692"/>
    </source>
</evidence>
<gene>
    <name evidence="11" type="ORF">QLQ16_03350</name>
</gene>
<feature type="domain" description="Sulfatase N-terminal" evidence="9">
    <location>
        <begin position="235"/>
        <end position="528"/>
    </location>
</feature>
<evidence type="ECO:0000256" key="1">
    <source>
        <dbReference type="ARBA" id="ARBA00004429"/>
    </source>
</evidence>
<dbReference type="PANTHER" id="PTHR30443">
    <property type="entry name" value="INNER MEMBRANE PROTEIN"/>
    <property type="match status" value="1"/>
</dbReference>
<comment type="caution">
    <text evidence="11">The sequence shown here is derived from an EMBL/GenBank/DDBJ whole genome shotgun (WGS) entry which is preliminary data.</text>
</comment>
<dbReference type="EMBL" id="JASGBH010000002">
    <property type="protein sequence ID" value="MDI9232865.1"/>
    <property type="molecule type" value="Genomic_DNA"/>
</dbReference>
<dbReference type="CDD" id="cd16017">
    <property type="entry name" value="LptA"/>
    <property type="match status" value="1"/>
</dbReference>
<dbReference type="InterPro" id="IPR000917">
    <property type="entry name" value="Sulfatase_N"/>
</dbReference>
<dbReference type="InterPro" id="IPR040423">
    <property type="entry name" value="PEA_transferase"/>
</dbReference>
<keyword evidence="12" id="KW-1185">Reference proteome</keyword>
<organism evidence="11 12">
    <name type="scientific">Limnohabitans lacus</name>
    <dbReference type="NCBI Taxonomy" id="3045173"/>
    <lineage>
        <taxon>Bacteria</taxon>
        <taxon>Pseudomonadati</taxon>
        <taxon>Pseudomonadota</taxon>
        <taxon>Betaproteobacteria</taxon>
        <taxon>Burkholderiales</taxon>
        <taxon>Comamonadaceae</taxon>
        <taxon>Limnohabitans</taxon>
    </lineage>
</organism>
<feature type="transmembrane region" description="Helical" evidence="8">
    <location>
        <begin position="119"/>
        <end position="139"/>
    </location>
</feature>
<proteinExistence type="predicted"/>
<keyword evidence="4 11" id="KW-0808">Transferase</keyword>
<dbReference type="RefSeq" id="WP_283223271.1">
    <property type="nucleotide sequence ID" value="NZ_JASGBH010000002.1"/>
</dbReference>
<protein>
    <submittedName>
        <fullName evidence="11">Phosphoethanolamine--lipid A transferase</fullName>
    </submittedName>
</protein>
<dbReference type="Pfam" id="PF00884">
    <property type="entry name" value="Sulfatase"/>
    <property type="match status" value="1"/>
</dbReference>
<evidence type="ECO:0000259" key="10">
    <source>
        <dbReference type="Pfam" id="PF08019"/>
    </source>
</evidence>